<evidence type="ECO:0000313" key="4">
    <source>
        <dbReference type="Proteomes" id="UP000319383"/>
    </source>
</evidence>
<dbReference type="FunFam" id="3.40.50.720:FF:000084">
    <property type="entry name" value="Short-chain dehydrogenase reductase"/>
    <property type="match status" value="1"/>
</dbReference>
<dbReference type="Pfam" id="PF13561">
    <property type="entry name" value="adh_short_C2"/>
    <property type="match status" value="1"/>
</dbReference>
<accession>A0A517ZST9</accession>
<dbReference type="RefSeq" id="WP_145378038.1">
    <property type="nucleotide sequence ID" value="NZ_CP036276.1"/>
</dbReference>
<organism evidence="3 4">
    <name type="scientific">Symmachiella dynata</name>
    <dbReference type="NCBI Taxonomy" id="2527995"/>
    <lineage>
        <taxon>Bacteria</taxon>
        <taxon>Pseudomonadati</taxon>
        <taxon>Planctomycetota</taxon>
        <taxon>Planctomycetia</taxon>
        <taxon>Planctomycetales</taxon>
        <taxon>Planctomycetaceae</taxon>
        <taxon>Symmachiella</taxon>
    </lineage>
</organism>
<evidence type="ECO:0000313" key="3">
    <source>
        <dbReference type="EMBL" id="QDU45562.1"/>
    </source>
</evidence>
<gene>
    <name evidence="3" type="primary">fabG_8</name>
    <name evidence="3" type="ORF">Mal52_40560</name>
</gene>
<proteinExistence type="inferred from homology"/>
<dbReference type="EC" id="1.1.1.100" evidence="3"/>
<evidence type="ECO:0000256" key="1">
    <source>
        <dbReference type="ARBA" id="ARBA00006484"/>
    </source>
</evidence>
<keyword evidence="2 3" id="KW-0560">Oxidoreductase</keyword>
<sequence>MKVNLQDQVALVTGAAQGIGKSIAESLAANGARVVLTDVDFATVTETAAGHDGCLARQLDVTNPEQIAEVIAATVDKLGRLDIVVNNAGVNTMAHRVTIDEFPREEWDRLLNVDLNGLFAVSQAAARVMRGQGSGKIINIASVAGLVPLRLQCAFVAAKAGVINLTKAMAIELGQYGILVNGIAPGSIMTQGTRQLFYGEDGSFRDSVQQLLAHIPLARPGTTEEIAHAALFLAAPESSYITGHILTVDGGWTAGYTRDF</sequence>
<dbReference type="AlphaFoldDB" id="A0A517ZST9"/>
<dbReference type="GO" id="GO:0004316">
    <property type="term" value="F:3-oxoacyl-[acyl-carrier-protein] reductase (NADPH) activity"/>
    <property type="evidence" value="ECO:0007669"/>
    <property type="project" value="UniProtKB-EC"/>
</dbReference>
<dbReference type="PANTHER" id="PTHR42760:SF115">
    <property type="entry name" value="3-OXOACYL-[ACYL-CARRIER-PROTEIN] REDUCTASE FABG"/>
    <property type="match status" value="1"/>
</dbReference>
<keyword evidence="4" id="KW-1185">Reference proteome</keyword>
<protein>
    <submittedName>
        <fullName evidence="3">3-oxoacyl-[acyl-carrier-protein] reductase FabG</fullName>
        <ecNumber evidence="3">1.1.1.100</ecNumber>
    </submittedName>
</protein>
<dbReference type="Proteomes" id="UP000319383">
    <property type="component" value="Chromosome"/>
</dbReference>
<dbReference type="Gene3D" id="3.40.50.720">
    <property type="entry name" value="NAD(P)-binding Rossmann-like Domain"/>
    <property type="match status" value="1"/>
</dbReference>
<dbReference type="KEGG" id="sdyn:Mal52_40560"/>
<reference evidence="3 4" key="1">
    <citation type="submission" date="2019-02" db="EMBL/GenBank/DDBJ databases">
        <title>Deep-cultivation of Planctomycetes and their phenomic and genomic characterization uncovers novel biology.</title>
        <authorList>
            <person name="Wiegand S."/>
            <person name="Jogler M."/>
            <person name="Boedeker C."/>
            <person name="Pinto D."/>
            <person name="Vollmers J."/>
            <person name="Rivas-Marin E."/>
            <person name="Kohn T."/>
            <person name="Peeters S.H."/>
            <person name="Heuer A."/>
            <person name="Rast P."/>
            <person name="Oberbeckmann S."/>
            <person name="Bunk B."/>
            <person name="Jeske O."/>
            <person name="Meyerdierks A."/>
            <person name="Storesund J.E."/>
            <person name="Kallscheuer N."/>
            <person name="Luecker S."/>
            <person name="Lage O.M."/>
            <person name="Pohl T."/>
            <person name="Merkel B.J."/>
            <person name="Hornburger P."/>
            <person name="Mueller R.-W."/>
            <person name="Bruemmer F."/>
            <person name="Labrenz M."/>
            <person name="Spormann A.M."/>
            <person name="Op den Camp H."/>
            <person name="Overmann J."/>
            <person name="Amann R."/>
            <person name="Jetten M.S.M."/>
            <person name="Mascher T."/>
            <person name="Medema M.H."/>
            <person name="Devos D.P."/>
            <person name="Kaster A.-K."/>
            <person name="Ovreas L."/>
            <person name="Rohde M."/>
            <person name="Galperin M.Y."/>
            <person name="Jogler C."/>
        </authorList>
    </citation>
    <scope>NUCLEOTIDE SEQUENCE [LARGE SCALE GENOMIC DNA]</scope>
    <source>
        <strain evidence="3 4">Mal52</strain>
    </source>
</reference>
<dbReference type="InterPro" id="IPR036291">
    <property type="entry name" value="NAD(P)-bd_dom_sf"/>
</dbReference>
<dbReference type="EMBL" id="CP036276">
    <property type="protein sequence ID" value="QDU45562.1"/>
    <property type="molecule type" value="Genomic_DNA"/>
</dbReference>
<comment type="similarity">
    <text evidence="1">Belongs to the short-chain dehydrogenases/reductases (SDR) family.</text>
</comment>
<dbReference type="PRINTS" id="PR00080">
    <property type="entry name" value="SDRFAMILY"/>
</dbReference>
<dbReference type="NCBIfam" id="NF005559">
    <property type="entry name" value="PRK07231.1"/>
    <property type="match status" value="1"/>
</dbReference>
<dbReference type="PANTHER" id="PTHR42760">
    <property type="entry name" value="SHORT-CHAIN DEHYDROGENASES/REDUCTASES FAMILY MEMBER"/>
    <property type="match status" value="1"/>
</dbReference>
<evidence type="ECO:0000256" key="2">
    <source>
        <dbReference type="ARBA" id="ARBA00023002"/>
    </source>
</evidence>
<dbReference type="SUPFAM" id="SSF51735">
    <property type="entry name" value="NAD(P)-binding Rossmann-fold domains"/>
    <property type="match status" value="1"/>
</dbReference>
<name>A0A517ZST9_9PLAN</name>
<dbReference type="PRINTS" id="PR00081">
    <property type="entry name" value="GDHRDH"/>
</dbReference>
<dbReference type="InterPro" id="IPR002347">
    <property type="entry name" value="SDR_fam"/>
</dbReference>